<name>A0ACD5ANK5_9ACTN</name>
<accession>A0ACD5ANK5</accession>
<sequence length="245" mass="26203">MGGRQVASARRLLADALDVTAPEAVLARAAHDVVARLGTPERLLGLLQDLVAGGADSADRARLSYRHVLGFDKLLLIDGGPHHMLRAHVWHPEARGPEDIHNHRSPLASHVVHGALRMELYADDAPQGAGEAAARYQESLSPGTADWLLEPAGEARLRLVQVAEYAAGSSYALSARTLHRAWSTAPYPTVTLFLETGAGRRRHTDVFLGAEAARHAPAVAKTPLGVKEYLAELDSLIGLLTPLTA</sequence>
<gene>
    <name evidence="1" type="ORF">V2W30_31205</name>
</gene>
<reference evidence="1" key="1">
    <citation type="journal article" date="2025" name="Int. J. Syst. Evol. Microbiol.">
        <title>Streptomyces citrinus sp. nov., with yellow diffusible pigment.</title>
        <authorList>
            <person name="He Y."/>
            <person name="Yang E."/>
            <person name="Xu J."/>
            <person name="Sun Y."/>
            <person name="Sun L."/>
        </authorList>
    </citation>
    <scope>NUCLEOTIDE SEQUENCE</scope>
    <source>
        <strain evidence="1">Q6</strain>
    </source>
</reference>
<keyword evidence="2" id="KW-1185">Reference proteome</keyword>
<dbReference type="EMBL" id="CP146022">
    <property type="protein sequence ID" value="WWQ67363.1"/>
    <property type="molecule type" value="Genomic_DNA"/>
</dbReference>
<organism evidence="1 2">
    <name type="scientific">Streptomyces citrinus</name>
    <dbReference type="NCBI Taxonomy" id="3118173"/>
    <lineage>
        <taxon>Bacteria</taxon>
        <taxon>Bacillati</taxon>
        <taxon>Actinomycetota</taxon>
        <taxon>Actinomycetes</taxon>
        <taxon>Kitasatosporales</taxon>
        <taxon>Streptomycetaceae</taxon>
        <taxon>Streptomyces</taxon>
    </lineage>
</organism>
<protein>
    <submittedName>
        <fullName evidence="1">Uncharacterized protein</fullName>
    </submittedName>
</protein>
<evidence type="ECO:0000313" key="2">
    <source>
        <dbReference type="Proteomes" id="UP001432251"/>
    </source>
</evidence>
<evidence type="ECO:0000313" key="1">
    <source>
        <dbReference type="EMBL" id="WWQ67363.1"/>
    </source>
</evidence>
<dbReference type="Proteomes" id="UP001432251">
    <property type="component" value="Chromosome"/>
</dbReference>
<proteinExistence type="predicted"/>